<dbReference type="Proteomes" id="UP000494174">
    <property type="component" value="Unassembled WGS sequence"/>
</dbReference>
<gene>
    <name evidence="2" type="ORF">BLA15945_06986</name>
</gene>
<dbReference type="AlphaFoldDB" id="A0A6P2S1A1"/>
<comment type="similarity">
    <text evidence="1">Belongs to the darcynin family.</text>
</comment>
<dbReference type="RefSeq" id="WP_217483141.1">
    <property type="nucleotide sequence ID" value="NZ_CABVPU010000042.1"/>
</dbReference>
<evidence type="ECO:0000256" key="1">
    <source>
        <dbReference type="ARBA" id="ARBA00006869"/>
    </source>
</evidence>
<accession>A0A6P2S1A1</accession>
<dbReference type="EMBL" id="CABVPU010000042">
    <property type="protein sequence ID" value="VWC39907.1"/>
    <property type="molecule type" value="Genomic_DNA"/>
</dbReference>
<evidence type="ECO:0000313" key="3">
    <source>
        <dbReference type="Proteomes" id="UP000494174"/>
    </source>
</evidence>
<reference evidence="2 3" key="1">
    <citation type="submission" date="2019-09" db="EMBL/GenBank/DDBJ databases">
        <authorList>
            <person name="Depoorter E."/>
        </authorList>
    </citation>
    <scope>NUCLEOTIDE SEQUENCE [LARGE SCALE GENOMIC DNA]</scope>
    <source>
        <strain evidence="2">R-15945</strain>
    </source>
</reference>
<protein>
    <submittedName>
        <fullName evidence="2">Uncharacterized protein</fullName>
    </submittedName>
</protein>
<organism evidence="2 3">
    <name type="scientific">Burkholderia lata (strain ATCC 17760 / DSM 23089 / LMG 22485 / NCIMB 9086 / R18194 / 383)</name>
    <dbReference type="NCBI Taxonomy" id="482957"/>
    <lineage>
        <taxon>Bacteria</taxon>
        <taxon>Pseudomonadati</taxon>
        <taxon>Pseudomonadota</taxon>
        <taxon>Betaproteobacteria</taxon>
        <taxon>Burkholderiales</taxon>
        <taxon>Burkholderiaceae</taxon>
        <taxon>Burkholderia</taxon>
        <taxon>Burkholderia cepacia complex</taxon>
    </lineage>
</organism>
<sequence>MPLQTATPPALILVKTHPEWLGSPVPKRLRRLRDYIAPIRKTHGERVSLHFYDTAFHSARLTNGCLGDAHDHHACERVIDTLRETPFRDRCFDIVEILPGVANVYAANDEAVALPAVRAHAGYRRDASAAFAQSFFLRRPLTKTTVATCGTTVVVRDSTVTLWA</sequence>
<dbReference type="InterPro" id="IPR031409">
    <property type="entry name" value="Darcynin"/>
</dbReference>
<proteinExistence type="inferred from homology"/>
<evidence type="ECO:0000313" key="2">
    <source>
        <dbReference type="EMBL" id="VWC39907.1"/>
    </source>
</evidence>
<dbReference type="Pfam" id="PF17074">
    <property type="entry name" value="Darcynin"/>
    <property type="match status" value="1"/>
</dbReference>
<name>A0A6P2S1A1_BURL3</name>